<dbReference type="OrthoDB" id="3192at2"/>
<dbReference type="GO" id="GO:0009306">
    <property type="term" value="P:protein secretion"/>
    <property type="evidence" value="ECO:0007669"/>
    <property type="project" value="InterPro"/>
</dbReference>
<dbReference type="AlphaFoldDB" id="A0A4R1Q3P9"/>
<evidence type="ECO:0000313" key="4">
    <source>
        <dbReference type="EMBL" id="TCL39383.1"/>
    </source>
</evidence>
<dbReference type="Proteomes" id="UP000295063">
    <property type="component" value="Unassembled WGS sequence"/>
</dbReference>
<reference evidence="4 5" key="1">
    <citation type="submission" date="2019-03" db="EMBL/GenBank/DDBJ databases">
        <title>Genomic Encyclopedia of Type Strains, Phase IV (KMG-IV): sequencing the most valuable type-strain genomes for metagenomic binning, comparative biology and taxonomic classification.</title>
        <authorList>
            <person name="Goeker M."/>
        </authorList>
    </citation>
    <scope>NUCLEOTIDE SEQUENCE [LARGE SCALE GENOMIC DNA]</scope>
    <source>
        <strain evidence="4 5">DSM 15969</strain>
    </source>
</reference>
<evidence type="ECO:0000259" key="3">
    <source>
        <dbReference type="PROSITE" id="PS50111"/>
    </source>
</evidence>
<sequence>MVTTKKTYQAEEILDMFAAVAPYLNDVSFGDVGISVVKDGKYLAYAPAETLNLGNKPGDPVKGKISKKCLETGQAVVEIVTREKSAYGIPYAALAIPFKKGNTVVGCVTTTQTVDKQEKIISVASSLASAAEELTAGMEELTARSVTISAASNDLDALSKDLAATGKKTDEIVSFIKTVASQTNLLGLNAAIEAARVGEMGRGFGVVAEEVRKLATASAESVQQITKALTSIQESVALLAQKSGTIDSTIHTQTSAMHEMSDAAQSLTSMATTLNEIAESLFHHTHK</sequence>
<dbReference type="Pfam" id="PF00015">
    <property type="entry name" value="MCPsignal"/>
    <property type="match status" value="1"/>
</dbReference>
<dbReference type="PROSITE" id="PS50111">
    <property type="entry name" value="CHEMOTAXIS_TRANSDUC_2"/>
    <property type="match status" value="1"/>
</dbReference>
<name>A0A4R1Q3P9_9FIRM</name>
<comment type="caution">
    <text evidence="4">The sequence shown here is derived from an EMBL/GenBank/DDBJ whole genome shotgun (WGS) entry which is preliminary data.</text>
</comment>
<protein>
    <submittedName>
        <fullName evidence="4">Excreted virulence factor EspC (Type VII ESX diderm)</fullName>
    </submittedName>
</protein>
<evidence type="ECO:0000256" key="2">
    <source>
        <dbReference type="PROSITE-ProRule" id="PRU00284"/>
    </source>
</evidence>
<dbReference type="SUPFAM" id="SSF58104">
    <property type="entry name" value="Methyl-accepting chemotaxis protein (MCP) signaling domain"/>
    <property type="match status" value="1"/>
</dbReference>
<dbReference type="PANTHER" id="PTHR32089">
    <property type="entry name" value="METHYL-ACCEPTING CHEMOTAXIS PROTEIN MCPB"/>
    <property type="match status" value="1"/>
</dbReference>
<dbReference type="InterPro" id="IPR004089">
    <property type="entry name" value="MCPsignal_dom"/>
</dbReference>
<gene>
    <name evidence="4" type="ORF">EV210_102299</name>
</gene>
<dbReference type="EMBL" id="SLUI01000002">
    <property type="protein sequence ID" value="TCL39383.1"/>
    <property type="molecule type" value="Genomic_DNA"/>
</dbReference>
<keyword evidence="5" id="KW-1185">Reference proteome</keyword>
<dbReference type="SMART" id="SM00283">
    <property type="entry name" value="MA"/>
    <property type="match status" value="1"/>
</dbReference>
<keyword evidence="1 2" id="KW-0807">Transducer</keyword>
<accession>A0A4R1Q3P9</accession>
<evidence type="ECO:0000313" key="5">
    <source>
        <dbReference type="Proteomes" id="UP000295063"/>
    </source>
</evidence>
<dbReference type="Gene3D" id="1.10.287.950">
    <property type="entry name" value="Methyl-accepting chemotaxis protein"/>
    <property type="match status" value="1"/>
</dbReference>
<organism evidence="4 5">
    <name type="scientific">Anaerospora hongkongensis</name>
    <dbReference type="NCBI Taxonomy" id="244830"/>
    <lineage>
        <taxon>Bacteria</taxon>
        <taxon>Bacillati</taxon>
        <taxon>Bacillota</taxon>
        <taxon>Negativicutes</taxon>
        <taxon>Selenomonadales</taxon>
        <taxon>Sporomusaceae</taxon>
        <taxon>Anaerospora</taxon>
    </lineage>
</organism>
<proteinExistence type="predicted"/>
<dbReference type="PANTHER" id="PTHR32089:SF112">
    <property type="entry name" value="LYSOZYME-LIKE PROTEIN-RELATED"/>
    <property type="match status" value="1"/>
</dbReference>
<dbReference type="GO" id="GO:0007165">
    <property type="term" value="P:signal transduction"/>
    <property type="evidence" value="ECO:0007669"/>
    <property type="project" value="UniProtKB-KW"/>
</dbReference>
<dbReference type="GO" id="GO:0016020">
    <property type="term" value="C:membrane"/>
    <property type="evidence" value="ECO:0007669"/>
    <property type="project" value="InterPro"/>
</dbReference>
<evidence type="ECO:0000256" key="1">
    <source>
        <dbReference type="ARBA" id="ARBA00023224"/>
    </source>
</evidence>
<feature type="domain" description="Methyl-accepting transducer" evidence="3">
    <location>
        <begin position="112"/>
        <end position="287"/>
    </location>
</feature>
<dbReference type="RefSeq" id="WP_132075821.1">
    <property type="nucleotide sequence ID" value="NZ_SLUI01000002.1"/>
</dbReference>